<dbReference type="AlphaFoldDB" id="A0A938Y9D7"/>
<evidence type="ECO:0000313" key="3">
    <source>
        <dbReference type="Proteomes" id="UP000663791"/>
    </source>
</evidence>
<dbReference type="InterPro" id="IPR029058">
    <property type="entry name" value="AB_hydrolase_fold"/>
</dbReference>
<evidence type="ECO:0000259" key="1">
    <source>
        <dbReference type="Pfam" id="PF12697"/>
    </source>
</evidence>
<organism evidence="2 3">
    <name type="scientific">Nocardioides faecalis</name>
    <dbReference type="NCBI Taxonomy" id="2803858"/>
    <lineage>
        <taxon>Bacteria</taxon>
        <taxon>Bacillati</taxon>
        <taxon>Actinomycetota</taxon>
        <taxon>Actinomycetes</taxon>
        <taxon>Propionibacteriales</taxon>
        <taxon>Nocardioidaceae</taxon>
        <taxon>Nocardioides</taxon>
    </lineage>
</organism>
<keyword evidence="3" id="KW-1185">Reference proteome</keyword>
<evidence type="ECO:0000313" key="2">
    <source>
        <dbReference type="EMBL" id="MBM9461602.1"/>
    </source>
</evidence>
<keyword evidence="2" id="KW-0378">Hydrolase</keyword>
<comment type="caution">
    <text evidence="2">The sequence shown here is derived from an EMBL/GenBank/DDBJ whole genome shotgun (WGS) entry which is preliminary data.</text>
</comment>
<dbReference type="EMBL" id="JAERTX010000019">
    <property type="protein sequence ID" value="MBM9461602.1"/>
    <property type="molecule type" value="Genomic_DNA"/>
</dbReference>
<dbReference type="Gene3D" id="3.40.50.1820">
    <property type="entry name" value="alpha/beta hydrolase"/>
    <property type="match status" value="1"/>
</dbReference>
<dbReference type="GO" id="GO:0016787">
    <property type="term" value="F:hydrolase activity"/>
    <property type="evidence" value="ECO:0007669"/>
    <property type="project" value="UniProtKB-KW"/>
</dbReference>
<dbReference type="SUPFAM" id="SSF53474">
    <property type="entry name" value="alpha/beta-Hydrolases"/>
    <property type="match status" value="1"/>
</dbReference>
<accession>A0A938Y9D7</accession>
<dbReference type="InterPro" id="IPR000073">
    <property type="entry name" value="AB_hydrolase_1"/>
</dbReference>
<dbReference type="Proteomes" id="UP000663791">
    <property type="component" value="Unassembled WGS sequence"/>
</dbReference>
<proteinExistence type="predicted"/>
<protein>
    <submittedName>
        <fullName evidence="2">Alpha/beta fold hydrolase</fullName>
    </submittedName>
</protein>
<feature type="domain" description="AB hydrolase-1" evidence="1">
    <location>
        <begin position="25"/>
        <end position="191"/>
    </location>
</feature>
<sequence>MSMEAVGEPAFTHRWVPNGPRALALVLHGGAETGTDPVGARSLSWQRGRLLARSLARPLRRDAVGVVLLRYRVKGWNDAGDPDPVRDARWALGALARHHDLPVVLVGHSMGARTAVAVADDRAVRGVVALAPWLPAGEDVTPLAGKVLRAAHGTGDRVTSAAATRAFVARANEVGDARFTDMGDVGHYLLRRSRAWTGFALAGVREILNDVHGQEG</sequence>
<reference evidence="2" key="1">
    <citation type="submission" date="2021-01" db="EMBL/GenBank/DDBJ databases">
        <title>Novel species in genus Nocardioides.</title>
        <authorList>
            <person name="Zhang G."/>
        </authorList>
    </citation>
    <scope>NUCLEOTIDE SEQUENCE</scope>
    <source>
        <strain evidence="2">Zg-536</strain>
    </source>
</reference>
<name>A0A938Y9D7_9ACTN</name>
<dbReference type="Pfam" id="PF12697">
    <property type="entry name" value="Abhydrolase_6"/>
    <property type="match status" value="1"/>
</dbReference>
<gene>
    <name evidence="2" type="ORF">JK386_17000</name>
</gene>
<dbReference type="RefSeq" id="WP_205292919.1">
    <property type="nucleotide sequence ID" value="NZ_CP074406.1"/>
</dbReference>